<dbReference type="EMBL" id="VSWC01000053">
    <property type="protein sequence ID" value="KAA1102007.1"/>
    <property type="molecule type" value="Genomic_DNA"/>
</dbReference>
<feature type="chain" id="PRO_5022842645" evidence="2">
    <location>
        <begin position="23"/>
        <end position="98"/>
    </location>
</feature>
<gene>
    <name evidence="3" type="ORF">PGT21_034956</name>
</gene>
<feature type="region of interest" description="Disordered" evidence="1">
    <location>
        <begin position="79"/>
        <end position="98"/>
    </location>
</feature>
<sequence>MLIWKVSKLILCLAFLVGNVWNTLNHISRCVKSKTFPTKTEEAQCGHGGCEKKYFKNVEFICATCEARVTIHPNGCADHDPSSQTCQHNIPISRPEIE</sequence>
<keyword evidence="4" id="KW-1185">Reference proteome</keyword>
<evidence type="ECO:0000313" key="4">
    <source>
        <dbReference type="Proteomes" id="UP000324748"/>
    </source>
</evidence>
<evidence type="ECO:0000256" key="2">
    <source>
        <dbReference type="SAM" id="SignalP"/>
    </source>
</evidence>
<protein>
    <submittedName>
        <fullName evidence="3">Uncharacterized protein</fullName>
    </submittedName>
</protein>
<evidence type="ECO:0000256" key="1">
    <source>
        <dbReference type="SAM" id="MobiDB-lite"/>
    </source>
</evidence>
<reference evidence="3 4" key="1">
    <citation type="submission" date="2019-05" db="EMBL/GenBank/DDBJ databases">
        <title>Emergence of the Ug99 lineage of the wheat stem rust pathogen through somatic hybridization.</title>
        <authorList>
            <person name="Li F."/>
            <person name="Upadhyaya N.M."/>
            <person name="Sperschneider J."/>
            <person name="Matny O."/>
            <person name="Nguyen-Phuc H."/>
            <person name="Mago R."/>
            <person name="Raley C."/>
            <person name="Miller M.E."/>
            <person name="Silverstein K.A.T."/>
            <person name="Henningsen E."/>
            <person name="Hirsch C.D."/>
            <person name="Visser B."/>
            <person name="Pretorius Z.A."/>
            <person name="Steffenson B.J."/>
            <person name="Schwessinger B."/>
            <person name="Dodds P.N."/>
            <person name="Figueroa M."/>
        </authorList>
    </citation>
    <scope>NUCLEOTIDE SEQUENCE [LARGE SCALE GENOMIC DNA]</scope>
    <source>
        <strain evidence="3">21-0</strain>
    </source>
</reference>
<dbReference type="AlphaFoldDB" id="A0A5B0PK81"/>
<feature type="signal peptide" evidence="2">
    <location>
        <begin position="1"/>
        <end position="22"/>
    </location>
</feature>
<proteinExistence type="predicted"/>
<dbReference type="Proteomes" id="UP000324748">
    <property type="component" value="Unassembled WGS sequence"/>
</dbReference>
<accession>A0A5B0PK81</accession>
<keyword evidence="2" id="KW-0732">Signal</keyword>
<evidence type="ECO:0000313" key="3">
    <source>
        <dbReference type="EMBL" id="KAA1102007.1"/>
    </source>
</evidence>
<name>A0A5B0PK81_PUCGR</name>
<organism evidence="3 4">
    <name type="scientific">Puccinia graminis f. sp. tritici</name>
    <dbReference type="NCBI Taxonomy" id="56615"/>
    <lineage>
        <taxon>Eukaryota</taxon>
        <taxon>Fungi</taxon>
        <taxon>Dikarya</taxon>
        <taxon>Basidiomycota</taxon>
        <taxon>Pucciniomycotina</taxon>
        <taxon>Pucciniomycetes</taxon>
        <taxon>Pucciniales</taxon>
        <taxon>Pucciniaceae</taxon>
        <taxon>Puccinia</taxon>
    </lineage>
</organism>
<comment type="caution">
    <text evidence="3">The sequence shown here is derived from an EMBL/GenBank/DDBJ whole genome shotgun (WGS) entry which is preliminary data.</text>
</comment>